<gene>
    <name evidence="1" type="ORF">ERUC_LOCUS2249</name>
</gene>
<keyword evidence="2" id="KW-1185">Reference proteome</keyword>
<dbReference type="EMBL" id="CAKOAT010051933">
    <property type="protein sequence ID" value="CAH8297789.1"/>
    <property type="molecule type" value="Genomic_DNA"/>
</dbReference>
<accession>A0ABC8IWK5</accession>
<sequence>MCASSKGAFFTSSLVLSLLTGALKILFSLICYVICCHEECHIVSYFWKRYRSRRTCGFKGLFCQSIRCICLSRRFELVFVLCLRVLYFYRLNLCLVGTMTKLIEYSYLDVLLYFLDNSLKNSGFRFVFQDTEKEKQRSEKLFY</sequence>
<evidence type="ECO:0000313" key="2">
    <source>
        <dbReference type="Proteomes" id="UP001642260"/>
    </source>
</evidence>
<name>A0ABC8IWK5_ERUVS</name>
<protein>
    <submittedName>
        <fullName evidence="1">Uncharacterized protein</fullName>
    </submittedName>
</protein>
<organism evidence="1 2">
    <name type="scientific">Eruca vesicaria subsp. sativa</name>
    <name type="common">Garden rocket</name>
    <name type="synonym">Eruca sativa</name>
    <dbReference type="NCBI Taxonomy" id="29727"/>
    <lineage>
        <taxon>Eukaryota</taxon>
        <taxon>Viridiplantae</taxon>
        <taxon>Streptophyta</taxon>
        <taxon>Embryophyta</taxon>
        <taxon>Tracheophyta</taxon>
        <taxon>Spermatophyta</taxon>
        <taxon>Magnoliopsida</taxon>
        <taxon>eudicotyledons</taxon>
        <taxon>Gunneridae</taxon>
        <taxon>Pentapetalae</taxon>
        <taxon>rosids</taxon>
        <taxon>malvids</taxon>
        <taxon>Brassicales</taxon>
        <taxon>Brassicaceae</taxon>
        <taxon>Brassiceae</taxon>
        <taxon>Eruca</taxon>
    </lineage>
</organism>
<evidence type="ECO:0000313" key="1">
    <source>
        <dbReference type="EMBL" id="CAH8297789.1"/>
    </source>
</evidence>
<comment type="caution">
    <text evidence="1">The sequence shown here is derived from an EMBL/GenBank/DDBJ whole genome shotgun (WGS) entry which is preliminary data.</text>
</comment>
<dbReference type="Proteomes" id="UP001642260">
    <property type="component" value="Unassembled WGS sequence"/>
</dbReference>
<dbReference type="AlphaFoldDB" id="A0ABC8IWK5"/>
<proteinExistence type="predicted"/>
<reference evidence="1 2" key="1">
    <citation type="submission" date="2022-03" db="EMBL/GenBank/DDBJ databases">
        <authorList>
            <person name="Macdonald S."/>
            <person name="Ahmed S."/>
            <person name="Newling K."/>
        </authorList>
    </citation>
    <scope>NUCLEOTIDE SEQUENCE [LARGE SCALE GENOMIC DNA]</scope>
</reference>